<keyword evidence="3" id="KW-1185">Reference proteome</keyword>
<evidence type="ECO:0000256" key="1">
    <source>
        <dbReference type="SAM" id="SignalP"/>
    </source>
</evidence>
<proteinExistence type="predicted"/>
<keyword evidence="1" id="KW-0732">Signal</keyword>
<name>A0A2R6PZP8_ACTCC</name>
<dbReference type="InParanoid" id="A0A2R6PZP8"/>
<dbReference type="AlphaFoldDB" id="A0A2R6PZP8"/>
<dbReference type="STRING" id="1590841.A0A2R6PZP8"/>
<protein>
    <submittedName>
        <fullName evidence="2">Carbamoyl-phosphate synthase large chain like</fullName>
    </submittedName>
</protein>
<evidence type="ECO:0000313" key="3">
    <source>
        <dbReference type="Proteomes" id="UP000241394"/>
    </source>
</evidence>
<reference evidence="2 3" key="1">
    <citation type="submission" date="2017-07" db="EMBL/GenBank/DDBJ databases">
        <title>An improved, manually edited Actinidia chinensis var. chinensis (kiwifruit) genome highlights the challenges associated with draft genomes and gene prediction in plants.</title>
        <authorList>
            <person name="Pilkington S."/>
            <person name="Crowhurst R."/>
            <person name="Hilario E."/>
            <person name="Nardozza S."/>
            <person name="Fraser L."/>
            <person name="Peng Y."/>
            <person name="Gunaseelan K."/>
            <person name="Simpson R."/>
            <person name="Tahir J."/>
            <person name="Deroles S."/>
            <person name="Templeton K."/>
            <person name="Luo Z."/>
            <person name="Davy M."/>
            <person name="Cheng C."/>
            <person name="Mcneilage M."/>
            <person name="Scaglione D."/>
            <person name="Liu Y."/>
            <person name="Zhang Q."/>
            <person name="Datson P."/>
            <person name="De Silva N."/>
            <person name="Gardiner S."/>
            <person name="Bassett H."/>
            <person name="Chagne D."/>
            <person name="Mccallum J."/>
            <person name="Dzierzon H."/>
            <person name="Deng C."/>
            <person name="Wang Y.-Y."/>
            <person name="Barron N."/>
            <person name="Manako K."/>
            <person name="Bowen J."/>
            <person name="Foster T."/>
            <person name="Erridge Z."/>
            <person name="Tiffin H."/>
            <person name="Waite C."/>
            <person name="Davies K."/>
            <person name="Grierson E."/>
            <person name="Laing W."/>
            <person name="Kirk R."/>
            <person name="Chen X."/>
            <person name="Wood M."/>
            <person name="Montefiori M."/>
            <person name="Brummell D."/>
            <person name="Schwinn K."/>
            <person name="Catanach A."/>
            <person name="Fullerton C."/>
            <person name="Li D."/>
            <person name="Meiyalaghan S."/>
            <person name="Nieuwenhuizen N."/>
            <person name="Read N."/>
            <person name="Prakash R."/>
            <person name="Hunter D."/>
            <person name="Zhang H."/>
            <person name="Mckenzie M."/>
            <person name="Knabel M."/>
            <person name="Harris A."/>
            <person name="Allan A."/>
            <person name="Chen A."/>
            <person name="Janssen B."/>
            <person name="Plunkett B."/>
            <person name="Dwamena C."/>
            <person name="Voogd C."/>
            <person name="Leif D."/>
            <person name="Lafferty D."/>
            <person name="Souleyre E."/>
            <person name="Varkonyi-Gasic E."/>
            <person name="Gambi F."/>
            <person name="Hanley J."/>
            <person name="Yao J.-L."/>
            <person name="Cheung J."/>
            <person name="David K."/>
            <person name="Warren B."/>
            <person name="Marsh K."/>
            <person name="Snowden K."/>
            <person name="Lin-Wang K."/>
            <person name="Brian L."/>
            <person name="Martinez-Sanchez M."/>
            <person name="Wang M."/>
            <person name="Ileperuma N."/>
            <person name="Macnee N."/>
            <person name="Campin R."/>
            <person name="Mcatee P."/>
            <person name="Drummond R."/>
            <person name="Espley R."/>
            <person name="Ireland H."/>
            <person name="Wu R."/>
            <person name="Atkinson R."/>
            <person name="Karunairetnam S."/>
            <person name="Bulley S."/>
            <person name="Chunkath S."/>
            <person name="Hanley Z."/>
            <person name="Storey R."/>
            <person name="Thrimawithana A."/>
            <person name="Thomson S."/>
            <person name="David C."/>
            <person name="Testolin R."/>
        </authorList>
    </citation>
    <scope>NUCLEOTIDE SEQUENCE [LARGE SCALE GENOMIC DNA]</scope>
    <source>
        <strain evidence="3">cv. Red5</strain>
        <tissue evidence="2">Young leaf</tissue>
    </source>
</reference>
<dbReference type="EMBL" id="NKQK01000021">
    <property type="protein sequence ID" value="PSR99624.1"/>
    <property type="molecule type" value="Genomic_DNA"/>
</dbReference>
<dbReference type="OrthoDB" id="693374at2759"/>
<comment type="caution">
    <text evidence="2">The sequence shown here is derived from an EMBL/GenBank/DDBJ whole genome shotgun (WGS) entry which is preliminary data.</text>
</comment>
<feature type="signal peptide" evidence="1">
    <location>
        <begin position="1"/>
        <end position="26"/>
    </location>
</feature>
<gene>
    <name evidence="2" type="ORF">CEY00_Acc23597</name>
</gene>
<dbReference type="Proteomes" id="UP000241394">
    <property type="component" value="Chromosome LG21"/>
</dbReference>
<sequence length="106" mass="12095">MLSISNPGTLFVIYPLIFSLLSFHFADELSGNRVFVRVDNNSGDGDNADGPFAVFADDYNCVDFRKRIRAPPLPDHIRREMLELGFPDEGYNCLREIKRSIRDGNR</sequence>
<evidence type="ECO:0000313" key="2">
    <source>
        <dbReference type="EMBL" id="PSR99624.1"/>
    </source>
</evidence>
<organism evidence="2 3">
    <name type="scientific">Actinidia chinensis var. chinensis</name>
    <name type="common">Chinese soft-hair kiwi</name>
    <dbReference type="NCBI Taxonomy" id="1590841"/>
    <lineage>
        <taxon>Eukaryota</taxon>
        <taxon>Viridiplantae</taxon>
        <taxon>Streptophyta</taxon>
        <taxon>Embryophyta</taxon>
        <taxon>Tracheophyta</taxon>
        <taxon>Spermatophyta</taxon>
        <taxon>Magnoliopsida</taxon>
        <taxon>eudicotyledons</taxon>
        <taxon>Gunneridae</taxon>
        <taxon>Pentapetalae</taxon>
        <taxon>asterids</taxon>
        <taxon>Ericales</taxon>
        <taxon>Actinidiaceae</taxon>
        <taxon>Actinidia</taxon>
    </lineage>
</organism>
<feature type="chain" id="PRO_5015333220" evidence="1">
    <location>
        <begin position="27"/>
        <end position="106"/>
    </location>
</feature>
<accession>A0A2R6PZP8</accession>
<dbReference type="Gramene" id="PSR99624">
    <property type="protein sequence ID" value="PSR99624"/>
    <property type="gene ID" value="CEY00_Acc23597"/>
</dbReference>
<reference evidence="3" key="2">
    <citation type="journal article" date="2018" name="BMC Genomics">
        <title>A manually annotated Actinidia chinensis var. chinensis (kiwifruit) genome highlights the challenges associated with draft genomes and gene prediction in plants.</title>
        <authorList>
            <person name="Pilkington S.M."/>
            <person name="Crowhurst R."/>
            <person name="Hilario E."/>
            <person name="Nardozza S."/>
            <person name="Fraser L."/>
            <person name="Peng Y."/>
            <person name="Gunaseelan K."/>
            <person name="Simpson R."/>
            <person name="Tahir J."/>
            <person name="Deroles S.C."/>
            <person name="Templeton K."/>
            <person name="Luo Z."/>
            <person name="Davy M."/>
            <person name="Cheng C."/>
            <person name="McNeilage M."/>
            <person name="Scaglione D."/>
            <person name="Liu Y."/>
            <person name="Zhang Q."/>
            <person name="Datson P."/>
            <person name="De Silva N."/>
            <person name="Gardiner S.E."/>
            <person name="Bassett H."/>
            <person name="Chagne D."/>
            <person name="McCallum J."/>
            <person name="Dzierzon H."/>
            <person name="Deng C."/>
            <person name="Wang Y.Y."/>
            <person name="Barron L."/>
            <person name="Manako K."/>
            <person name="Bowen J."/>
            <person name="Foster T.M."/>
            <person name="Erridge Z.A."/>
            <person name="Tiffin H."/>
            <person name="Waite C.N."/>
            <person name="Davies K.M."/>
            <person name="Grierson E.P."/>
            <person name="Laing W.A."/>
            <person name="Kirk R."/>
            <person name="Chen X."/>
            <person name="Wood M."/>
            <person name="Montefiori M."/>
            <person name="Brummell D.A."/>
            <person name="Schwinn K.E."/>
            <person name="Catanach A."/>
            <person name="Fullerton C."/>
            <person name="Li D."/>
            <person name="Meiyalaghan S."/>
            <person name="Nieuwenhuizen N."/>
            <person name="Read N."/>
            <person name="Prakash R."/>
            <person name="Hunter D."/>
            <person name="Zhang H."/>
            <person name="McKenzie M."/>
            <person name="Knabel M."/>
            <person name="Harris A."/>
            <person name="Allan A.C."/>
            <person name="Gleave A."/>
            <person name="Chen A."/>
            <person name="Janssen B.J."/>
            <person name="Plunkett B."/>
            <person name="Ampomah-Dwamena C."/>
            <person name="Voogd C."/>
            <person name="Leif D."/>
            <person name="Lafferty D."/>
            <person name="Souleyre E.J.F."/>
            <person name="Varkonyi-Gasic E."/>
            <person name="Gambi F."/>
            <person name="Hanley J."/>
            <person name="Yao J.L."/>
            <person name="Cheung J."/>
            <person name="David K.M."/>
            <person name="Warren B."/>
            <person name="Marsh K."/>
            <person name="Snowden K.C."/>
            <person name="Lin-Wang K."/>
            <person name="Brian L."/>
            <person name="Martinez-Sanchez M."/>
            <person name="Wang M."/>
            <person name="Ileperuma N."/>
            <person name="Macnee N."/>
            <person name="Campin R."/>
            <person name="McAtee P."/>
            <person name="Drummond R.S.M."/>
            <person name="Espley R.V."/>
            <person name="Ireland H.S."/>
            <person name="Wu R."/>
            <person name="Atkinson R.G."/>
            <person name="Karunairetnam S."/>
            <person name="Bulley S."/>
            <person name="Chunkath S."/>
            <person name="Hanley Z."/>
            <person name="Storey R."/>
            <person name="Thrimawithana A.H."/>
            <person name="Thomson S."/>
            <person name="David C."/>
            <person name="Testolin R."/>
            <person name="Huang H."/>
            <person name="Hellens R.P."/>
            <person name="Schaffer R.J."/>
        </authorList>
    </citation>
    <scope>NUCLEOTIDE SEQUENCE [LARGE SCALE GENOMIC DNA]</scope>
    <source>
        <strain evidence="3">cv. Red5</strain>
    </source>
</reference>